<comment type="caution">
    <text evidence="3">The sequence shown here is derived from an EMBL/GenBank/DDBJ whole genome shotgun (WGS) entry which is preliminary data.</text>
</comment>
<dbReference type="PATRIC" id="fig|1188233.3.peg.73"/>
<protein>
    <recommendedName>
        <fullName evidence="5">Lipoprotein</fullName>
    </recommendedName>
</protein>
<sequence>MIKKIALLLSSFVTISPTLIAASCQNSNNANVDKSNDPKENKSEKTANEKDTKQN</sequence>
<feature type="signal peptide" evidence="2">
    <location>
        <begin position="1"/>
        <end position="21"/>
    </location>
</feature>
<keyword evidence="2" id="KW-0732">Signal</keyword>
<feature type="compositionally biased region" description="Basic and acidic residues" evidence="1">
    <location>
        <begin position="34"/>
        <end position="55"/>
    </location>
</feature>
<dbReference type="AlphaFoldDB" id="N9VD70"/>
<dbReference type="Proteomes" id="UP000013131">
    <property type="component" value="Unassembled WGS sequence"/>
</dbReference>
<accession>N9VD70</accession>
<feature type="region of interest" description="Disordered" evidence="1">
    <location>
        <begin position="25"/>
        <end position="55"/>
    </location>
</feature>
<gene>
    <name evidence="3" type="ORF">MAU_0730</name>
</gene>
<name>N9VD70_9BACT</name>
<evidence type="ECO:0000313" key="3">
    <source>
        <dbReference type="EMBL" id="ENY69361.1"/>
    </source>
</evidence>
<evidence type="ECO:0000313" key="4">
    <source>
        <dbReference type="Proteomes" id="UP000013131"/>
    </source>
</evidence>
<keyword evidence="4" id="KW-1185">Reference proteome</keyword>
<dbReference type="RefSeq" id="WP_004423175.1">
    <property type="nucleotide sequence ID" value="NZ_AORI01000001.1"/>
</dbReference>
<evidence type="ECO:0000256" key="2">
    <source>
        <dbReference type="SAM" id="SignalP"/>
    </source>
</evidence>
<feature type="chain" id="PRO_5004154444" description="Lipoprotein" evidence="2">
    <location>
        <begin position="22"/>
        <end position="55"/>
    </location>
</feature>
<organism evidence="3 4">
    <name type="scientific">Metamycoplasma auris 15026</name>
    <dbReference type="NCBI Taxonomy" id="1188233"/>
    <lineage>
        <taxon>Bacteria</taxon>
        <taxon>Bacillati</taxon>
        <taxon>Mycoplasmatota</taxon>
        <taxon>Mycoplasmoidales</taxon>
        <taxon>Metamycoplasmataceae</taxon>
        <taxon>Metamycoplasma</taxon>
    </lineage>
</organism>
<proteinExistence type="predicted"/>
<evidence type="ECO:0000256" key="1">
    <source>
        <dbReference type="SAM" id="MobiDB-lite"/>
    </source>
</evidence>
<dbReference type="PROSITE" id="PS51257">
    <property type="entry name" value="PROKAR_LIPOPROTEIN"/>
    <property type="match status" value="1"/>
</dbReference>
<reference evidence="3 4" key="1">
    <citation type="journal article" date="2013" name="Genome Announc.">
        <title>Draft Genome Sequences of Mycoplasma auris and Mycoplasma yeatsii, Two Species of the Ear Canal of Caprinae.</title>
        <authorList>
            <person name="Dordet-Frisoni E."/>
            <person name="Baranowski E."/>
            <person name="Barre A."/>
            <person name="Blanchard A."/>
            <person name="Breton M."/>
            <person name="Couture C."/>
            <person name="Dupuy V."/>
            <person name="Gaurivaud P."/>
            <person name="Jacob D."/>
            <person name="Lemaitre C."/>
            <person name="Manso-Silvan L."/>
            <person name="Nikolski M."/>
            <person name="Nouvel L.X."/>
            <person name="Poumarat F."/>
            <person name="Sirand-Pugnet P."/>
            <person name="Thebault P."/>
            <person name="Theil S."/>
            <person name="Thiaucourt F."/>
            <person name="Citti C."/>
            <person name="Tardy F."/>
        </authorList>
    </citation>
    <scope>NUCLEOTIDE SEQUENCE [LARGE SCALE GENOMIC DNA]</scope>
    <source>
        <strain evidence="3 4">15026</strain>
    </source>
</reference>
<evidence type="ECO:0008006" key="5">
    <source>
        <dbReference type="Google" id="ProtNLM"/>
    </source>
</evidence>
<dbReference type="EMBL" id="AORI01000001">
    <property type="protein sequence ID" value="ENY69361.1"/>
    <property type="molecule type" value="Genomic_DNA"/>
</dbReference>